<keyword evidence="4" id="KW-1185">Reference proteome</keyword>
<dbReference type="InterPro" id="IPR050164">
    <property type="entry name" value="Peptidase_C19"/>
</dbReference>
<dbReference type="GO" id="GO:0005829">
    <property type="term" value="C:cytosol"/>
    <property type="evidence" value="ECO:0007669"/>
    <property type="project" value="TreeGrafter"/>
</dbReference>
<reference evidence="4" key="1">
    <citation type="journal article" date="2006" name="PLoS Biol.">
        <title>Macronuclear genome sequence of the ciliate Tetrahymena thermophila, a model eukaryote.</title>
        <authorList>
            <person name="Eisen J.A."/>
            <person name="Coyne R.S."/>
            <person name="Wu M."/>
            <person name="Wu D."/>
            <person name="Thiagarajan M."/>
            <person name="Wortman J.R."/>
            <person name="Badger J.H."/>
            <person name="Ren Q."/>
            <person name="Amedeo P."/>
            <person name="Jones K.M."/>
            <person name="Tallon L.J."/>
            <person name="Delcher A.L."/>
            <person name="Salzberg S.L."/>
            <person name="Silva J.C."/>
            <person name="Haas B.J."/>
            <person name="Majoros W.H."/>
            <person name="Farzad M."/>
            <person name="Carlton J.M."/>
            <person name="Smith R.K. Jr."/>
            <person name="Garg J."/>
            <person name="Pearlman R.E."/>
            <person name="Karrer K.M."/>
            <person name="Sun L."/>
            <person name="Manning G."/>
            <person name="Elde N.C."/>
            <person name="Turkewitz A.P."/>
            <person name="Asai D.J."/>
            <person name="Wilkes D.E."/>
            <person name="Wang Y."/>
            <person name="Cai H."/>
            <person name="Collins K."/>
            <person name="Stewart B.A."/>
            <person name="Lee S.R."/>
            <person name="Wilamowska K."/>
            <person name="Weinberg Z."/>
            <person name="Ruzzo W.L."/>
            <person name="Wloga D."/>
            <person name="Gaertig J."/>
            <person name="Frankel J."/>
            <person name="Tsao C.-C."/>
            <person name="Gorovsky M.A."/>
            <person name="Keeling P.J."/>
            <person name="Waller R.F."/>
            <person name="Patron N.J."/>
            <person name="Cherry J.M."/>
            <person name="Stover N.A."/>
            <person name="Krieger C.J."/>
            <person name="del Toro C."/>
            <person name="Ryder H.F."/>
            <person name="Williamson S.C."/>
            <person name="Barbeau R.A."/>
            <person name="Hamilton E.P."/>
            <person name="Orias E."/>
        </authorList>
    </citation>
    <scope>NUCLEOTIDE SEQUENCE [LARGE SCALE GENOMIC DNA]</scope>
    <source>
        <strain evidence="4">SB210</strain>
    </source>
</reference>
<evidence type="ECO:0000256" key="1">
    <source>
        <dbReference type="SAM" id="MobiDB-lite"/>
    </source>
</evidence>
<accession>I7ML37</accession>
<sequence>MQVIAEKLVFSDSNYESIQRQISLILGKIQQNQQRELLDAFIEQIFSVDSVLKVRNIQLFDFVLNKMSEIQMILPYDQLFERIRGRKEFEILIIYIKYVLRCKSQIEEQNISYHKSVDQFLKEKLFKFINISDQTYLWRTQFIQKFAYVKEVTLLNQNYKHPNKKIMELDMQEYNYAENIYRITLIYEFLIKNKKMFPFLDFSEIMMYWILSIKGQNDKEIHLLCQMIQEFHNICFHNLNQMLKPFSIFFDFLKYEYKDDEYFDPKKSLKYFIMSFKQQQLATLTEQTLWRGIDYINPDAWHYTFKNLIMMTTDLKVSTILLALSQFMIHQKIFGPLQRILDSFTAGFYTYLKFQAVSAGAVQLLKLFIIGSSCAQKVYLKHSVKIQQALQDNSIQIEIKTILCQIAQCLIKKYQDSTDTNALSSVVQQFYENNQIQSQQFTPEQIDQMISQLNWLNFQGQQNDQAQSNNQAISQNVQNPLFQIQTSNKCLRGLLNLGNTCYMNSYLQALYMTKEFRYRVFKINLAEVMHGGSKQSIQSNTQQDSKMEIDEQQVQKSDSSMQEEINDKSATENEKKKANIALIEKQTKIIKFGTVFQLQKLFSLLFKSKRTYINPAFFKGILPEFFRFSYAQQDASEFGRIFLDQLERSVQNTNDNKLLDDYFIGQYDHTITCLKCKNQFISKEKFLDVSLNFSENQDSTVTFNGLLQHNFKPEVFEGDNKYDCSICNEKNDAQKDTQISYLPNYVILTLNRFQYDLKTFKKIKLLQQIDIPEEIDLSYYQKNVSQAQSSFNCLDQDLSPISQTIDEKKMVCENQENSGQEMGNQYQNDKQMIEEPQQQESQKINKNIYQLYSIVVHRGSTAESGHYFTYSRESSDENCKWILFDDSNISFEDSLQNVLGTFTTQSTNTPYLLFYQNKYHASKYQANLNENAYKLSDKLMFSIENDDRQFMKEMENQNKAFSLLNTLKINHQQNQQNSQIYPFRKDDEDDSEGGNNYQGGGQLGFGGMGNNAIF</sequence>
<dbReference type="EMBL" id="GG662605">
    <property type="protein sequence ID" value="EAS01106.2"/>
    <property type="molecule type" value="Genomic_DNA"/>
</dbReference>
<evidence type="ECO:0000313" key="3">
    <source>
        <dbReference type="EMBL" id="EAS01106.2"/>
    </source>
</evidence>
<evidence type="ECO:0000259" key="2">
    <source>
        <dbReference type="PROSITE" id="PS50235"/>
    </source>
</evidence>
<dbReference type="InParanoid" id="I7ML37"/>
<organism evidence="3 4">
    <name type="scientific">Tetrahymena thermophila (strain SB210)</name>
    <dbReference type="NCBI Taxonomy" id="312017"/>
    <lineage>
        <taxon>Eukaryota</taxon>
        <taxon>Sar</taxon>
        <taxon>Alveolata</taxon>
        <taxon>Ciliophora</taxon>
        <taxon>Intramacronucleata</taxon>
        <taxon>Oligohymenophorea</taxon>
        <taxon>Hymenostomatida</taxon>
        <taxon>Tetrahymenina</taxon>
        <taxon>Tetrahymenidae</taxon>
        <taxon>Tetrahymena</taxon>
    </lineage>
</organism>
<dbReference type="KEGG" id="tet:TTHERM_00316590"/>
<dbReference type="GO" id="GO:0016579">
    <property type="term" value="P:protein deubiquitination"/>
    <property type="evidence" value="ECO:0007669"/>
    <property type="project" value="InterPro"/>
</dbReference>
<feature type="region of interest" description="Disordered" evidence="1">
    <location>
        <begin position="534"/>
        <end position="572"/>
    </location>
</feature>
<dbReference type="InterPro" id="IPR038765">
    <property type="entry name" value="Papain-like_cys_pep_sf"/>
</dbReference>
<dbReference type="InterPro" id="IPR028889">
    <property type="entry name" value="USP"/>
</dbReference>
<dbReference type="PROSITE" id="PS00972">
    <property type="entry name" value="USP_1"/>
    <property type="match status" value="1"/>
</dbReference>
<dbReference type="PANTHER" id="PTHR24006">
    <property type="entry name" value="UBIQUITIN CARBOXYL-TERMINAL HYDROLASE"/>
    <property type="match status" value="1"/>
</dbReference>
<dbReference type="PANTHER" id="PTHR24006:SF908">
    <property type="entry name" value="DEUBIQUITINATING APOPTOTIC INHIBITOR, ISOFORM A"/>
    <property type="match status" value="1"/>
</dbReference>
<dbReference type="OrthoDB" id="299653at2759"/>
<dbReference type="InterPro" id="IPR001394">
    <property type="entry name" value="Peptidase_C19_UCH"/>
</dbReference>
<evidence type="ECO:0000313" key="4">
    <source>
        <dbReference type="Proteomes" id="UP000009168"/>
    </source>
</evidence>
<dbReference type="Pfam" id="PF00443">
    <property type="entry name" value="UCH"/>
    <property type="match status" value="1"/>
</dbReference>
<dbReference type="PROSITE" id="PS50235">
    <property type="entry name" value="USP_3"/>
    <property type="match status" value="1"/>
</dbReference>
<keyword evidence="3" id="KW-0378">Hydrolase</keyword>
<dbReference type="GeneID" id="7829743"/>
<protein>
    <submittedName>
        <fullName evidence="3">Ubiquitin carboxy-terminal hydrolase</fullName>
    </submittedName>
</protein>
<name>I7ML37_TETTS</name>
<dbReference type="Gene3D" id="3.90.70.10">
    <property type="entry name" value="Cysteine proteinases"/>
    <property type="match status" value="1"/>
</dbReference>
<dbReference type="PROSITE" id="PS00973">
    <property type="entry name" value="USP_2"/>
    <property type="match status" value="1"/>
</dbReference>
<dbReference type="SUPFAM" id="SSF54001">
    <property type="entry name" value="Cysteine proteinases"/>
    <property type="match status" value="1"/>
</dbReference>
<dbReference type="RefSeq" id="XP_001021351.2">
    <property type="nucleotide sequence ID" value="XM_001021351.2"/>
</dbReference>
<feature type="domain" description="USP" evidence="2">
    <location>
        <begin position="492"/>
        <end position="918"/>
    </location>
</feature>
<dbReference type="GO" id="GO:0004843">
    <property type="term" value="F:cysteine-type deubiquitinase activity"/>
    <property type="evidence" value="ECO:0007669"/>
    <property type="project" value="InterPro"/>
</dbReference>
<dbReference type="AlphaFoldDB" id="I7ML37"/>
<proteinExistence type="predicted"/>
<dbReference type="InterPro" id="IPR018200">
    <property type="entry name" value="USP_CS"/>
</dbReference>
<dbReference type="eggNOG" id="KOG1864">
    <property type="taxonomic scope" value="Eukaryota"/>
</dbReference>
<dbReference type="Proteomes" id="UP000009168">
    <property type="component" value="Unassembled WGS sequence"/>
</dbReference>
<dbReference type="GO" id="GO:0005634">
    <property type="term" value="C:nucleus"/>
    <property type="evidence" value="ECO:0007669"/>
    <property type="project" value="TreeGrafter"/>
</dbReference>
<feature type="region of interest" description="Disordered" evidence="1">
    <location>
        <begin position="973"/>
        <end position="1003"/>
    </location>
</feature>
<feature type="compositionally biased region" description="Polar residues" evidence="1">
    <location>
        <begin position="552"/>
        <end position="563"/>
    </location>
</feature>
<gene>
    <name evidence="3" type="ORF">TTHERM_00316590</name>
</gene>
<feature type="compositionally biased region" description="Polar residues" evidence="1">
    <location>
        <begin position="534"/>
        <end position="544"/>
    </location>
</feature>